<dbReference type="Proteomes" id="UP000003460">
    <property type="component" value="Unassembled WGS sequence"/>
</dbReference>
<accession>C9LJQ3</accession>
<dbReference type="AlphaFoldDB" id="C9LJQ3"/>
<gene>
    <name evidence="2" type="ORF">GCWU000325_02467</name>
</gene>
<name>C9LJQ3_9BACT</name>
<proteinExistence type="predicted"/>
<organism evidence="2 3">
    <name type="scientific">Alloprevotella tannerae ATCC 51259</name>
    <dbReference type="NCBI Taxonomy" id="626522"/>
    <lineage>
        <taxon>Bacteria</taxon>
        <taxon>Pseudomonadati</taxon>
        <taxon>Bacteroidota</taxon>
        <taxon>Bacteroidia</taxon>
        <taxon>Bacteroidales</taxon>
        <taxon>Prevotellaceae</taxon>
        <taxon>Alloprevotella</taxon>
    </lineage>
</organism>
<keyword evidence="3" id="KW-1185">Reference proteome</keyword>
<feature type="region of interest" description="Disordered" evidence="1">
    <location>
        <begin position="1"/>
        <end position="22"/>
    </location>
</feature>
<sequence length="85" mass="10182">MYPRTKHLRPHRIAKRKKTKVRRALQRHILFTSAAPKHKRHTINDDQKKFLPRQASFKVGLNIVNQKHETILPTNYVLKKRPRQA</sequence>
<evidence type="ECO:0000256" key="1">
    <source>
        <dbReference type="SAM" id="MobiDB-lite"/>
    </source>
</evidence>
<reference evidence="2" key="1">
    <citation type="submission" date="2009-09" db="EMBL/GenBank/DDBJ databases">
        <authorList>
            <person name="Weinstock G."/>
            <person name="Sodergren E."/>
            <person name="Clifton S."/>
            <person name="Fulton L."/>
            <person name="Fulton B."/>
            <person name="Courtney L."/>
            <person name="Fronick C."/>
            <person name="Harrison M."/>
            <person name="Strong C."/>
            <person name="Farmer C."/>
            <person name="Delahaunty K."/>
            <person name="Markovic C."/>
            <person name="Hall O."/>
            <person name="Minx P."/>
            <person name="Tomlinson C."/>
            <person name="Mitreva M."/>
            <person name="Nelson J."/>
            <person name="Hou S."/>
            <person name="Wollam A."/>
            <person name="Pepin K.H."/>
            <person name="Johnson M."/>
            <person name="Bhonagiri V."/>
            <person name="Nash W.E."/>
            <person name="Warren W."/>
            <person name="Chinwalla A."/>
            <person name="Mardis E.R."/>
            <person name="Wilson R.K."/>
        </authorList>
    </citation>
    <scope>NUCLEOTIDE SEQUENCE [LARGE SCALE GENOMIC DNA]</scope>
    <source>
        <strain evidence="2">ATCC 51259</strain>
    </source>
</reference>
<protein>
    <submittedName>
        <fullName evidence="2">Uncharacterized protein</fullName>
    </submittedName>
</protein>
<evidence type="ECO:0000313" key="2">
    <source>
        <dbReference type="EMBL" id="EEX70426.1"/>
    </source>
</evidence>
<comment type="caution">
    <text evidence="2">The sequence shown here is derived from an EMBL/GenBank/DDBJ whole genome shotgun (WGS) entry which is preliminary data.</text>
</comment>
<dbReference type="EMBL" id="ACIJ02000028">
    <property type="protein sequence ID" value="EEX70426.1"/>
    <property type="molecule type" value="Genomic_DNA"/>
</dbReference>
<dbReference type="HOGENOM" id="CLU_2509964_0_0_10"/>
<evidence type="ECO:0000313" key="3">
    <source>
        <dbReference type="Proteomes" id="UP000003460"/>
    </source>
</evidence>